<gene>
    <name evidence="1" type="ORF">NE237_017853</name>
</gene>
<name>A0A9Q0K8S5_9MAGN</name>
<dbReference type="Proteomes" id="UP001141806">
    <property type="component" value="Unassembled WGS sequence"/>
</dbReference>
<protein>
    <submittedName>
        <fullName evidence="1">Uncharacterized protein</fullName>
    </submittedName>
</protein>
<organism evidence="1 2">
    <name type="scientific">Protea cynaroides</name>
    <dbReference type="NCBI Taxonomy" id="273540"/>
    <lineage>
        <taxon>Eukaryota</taxon>
        <taxon>Viridiplantae</taxon>
        <taxon>Streptophyta</taxon>
        <taxon>Embryophyta</taxon>
        <taxon>Tracheophyta</taxon>
        <taxon>Spermatophyta</taxon>
        <taxon>Magnoliopsida</taxon>
        <taxon>Proteales</taxon>
        <taxon>Proteaceae</taxon>
        <taxon>Protea</taxon>
    </lineage>
</organism>
<accession>A0A9Q0K8S5</accession>
<dbReference type="AlphaFoldDB" id="A0A9Q0K8S5"/>
<evidence type="ECO:0000313" key="1">
    <source>
        <dbReference type="EMBL" id="KAJ4966004.1"/>
    </source>
</evidence>
<keyword evidence="2" id="KW-1185">Reference proteome</keyword>
<sequence length="252" mass="25742">MAGLSRVEQPNNVWQRPSYLQGRTLNGRTVFQIGSSVPVNGGMGSEGVSSSMRSSAMSGRVDGINHIPTVAGLLHVVNPNLTVTADNPNPSSNVARGNGISSGTADCGNHTLNVAENEGGTRQQGFDPMQLEALLPEGSAVDRSLGVVTSRRVSFAKQGTEHDSDGRSLGVAATGQGIAGAVGTEGLASRSYHFQPGGDSGLVQGPNVNRSFANVVSAGGRASSSTVGASGANSFAAIVFSLPDFECFPRTN</sequence>
<reference evidence="1" key="1">
    <citation type="journal article" date="2023" name="Plant J.">
        <title>The genome of the king protea, Protea cynaroides.</title>
        <authorList>
            <person name="Chang J."/>
            <person name="Duong T.A."/>
            <person name="Schoeman C."/>
            <person name="Ma X."/>
            <person name="Roodt D."/>
            <person name="Barker N."/>
            <person name="Li Z."/>
            <person name="Van de Peer Y."/>
            <person name="Mizrachi E."/>
        </authorList>
    </citation>
    <scope>NUCLEOTIDE SEQUENCE</scope>
    <source>
        <tissue evidence="1">Young leaves</tissue>
    </source>
</reference>
<evidence type="ECO:0000313" key="2">
    <source>
        <dbReference type="Proteomes" id="UP001141806"/>
    </source>
</evidence>
<comment type="caution">
    <text evidence="1">The sequence shown here is derived from an EMBL/GenBank/DDBJ whole genome shotgun (WGS) entry which is preliminary data.</text>
</comment>
<dbReference type="EMBL" id="JAMYWD010000007">
    <property type="protein sequence ID" value="KAJ4966004.1"/>
    <property type="molecule type" value="Genomic_DNA"/>
</dbReference>
<proteinExistence type="predicted"/>